<dbReference type="Pfam" id="PF05958">
    <property type="entry name" value="tRNA_U5-meth_tr"/>
    <property type="match status" value="1"/>
</dbReference>
<dbReference type="PROSITE" id="PS01230">
    <property type="entry name" value="TRMA_1"/>
    <property type="match status" value="1"/>
</dbReference>
<dbReference type="GO" id="GO:0070475">
    <property type="term" value="P:rRNA base methylation"/>
    <property type="evidence" value="ECO:0007669"/>
    <property type="project" value="TreeGrafter"/>
</dbReference>
<keyword evidence="5" id="KW-0411">Iron-sulfur</keyword>
<dbReference type="SUPFAM" id="SSF50249">
    <property type="entry name" value="Nucleic acid-binding proteins"/>
    <property type="match status" value="1"/>
</dbReference>
<accession>A0A2R8AEL1</accession>
<evidence type="ECO:0000256" key="3">
    <source>
        <dbReference type="ARBA" id="ARBA00022679"/>
    </source>
</evidence>
<dbReference type="SUPFAM" id="SSF53335">
    <property type="entry name" value="S-adenosyl-L-methionine-dependent methyltransferases"/>
    <property type="match status" value="1"/>
</dbReference>
<evidence type="ECO:0000256" key="7">
    <source>
        <dbReference type="PROSITE-ProRule" id="PRU10015"/>
    </source>
</evidence>
<keyword evidence="9" id="KW-1185">Reference proteome</keyword>
<dbReference type="Proteomes" id="UP000244932">
    <property type="component" value="Unassembled WGS sequence"/>
</dbReference>
<dbReference type="AlphaFoldDB" id="A0A2R8AEL1"/>
<keyword evidence="3 6" id="KW-0808">Transferase</keyword>
<feature type="binding site" evidence="6">
    <location>
        <position position="345"/>
    </location>
    <ligand>
        <name>S-adenosyl-L-methionine</name>
        <dbReference type="ChEBI" id="CHEBI:59789"/>
    </ligand>
</feature>
<dbReference type="InterPro" id="IPR012340">
    <property type="entry name" value="NA-bd_OB-fold"/>
</dbReference>
<name>A0A2R8AEL1_9RHOB</name>
<dbReference type="EC" id="2.1.1.190" evidence="8"/>
<dbReference type="CDD" id="cd02440">
    <property type="entry name" value="AdoMet_MTases"/>
    <property type="match status" value="1"/>
</dbReference>
<protein>
    <submittedName>
        <fullName evidence="8">23S rRNA (Uracil(1939)-C(5))-methyltransferase RlmD</fullName>
        <ecNumber evidence="8">2.1.1.190</ecNumber>
    </submittedName>
</protein>
<comment type="similarity">
    <text evidence="6">Belongs to the class I-like SAM-binding methyltransferase superfamily. RNA M5U methyltransferase family.</text>
</comment>
<organism evidence="8 9">
    <name type="scientific">Pontivivens insulae</name>
    <dbReference type="NCBI Taxonomy" id="1639689"/>
    <lineage>
        <taxon>Bacteria</taxon>
        <taxon>Pseudomonadati</taxon>
        <taxon>Pseudomonadota</taxon>
        <taxon>Alphaproteobacteria</taxon>
        <taxon>Rhodobacterales</taxon>
        <taxon>Paracoccaceae</taxon>
        <taxon>Pontivivens</taxon>
    </lineage>
</organism>
<dbReference type="PANTHER" id="PTHR11061:SF49">
    <property type="entry name" value="23S RRNA (URACIL(1939)-C(5))-METHYLTRANSFERASE RLMD"/>
    <property type="match status" value="1"/>
</dbReference>
<keyword evidence="1" id="KW-0004">4Fe-4S</keyword>
<dbReference type="EMBL" id="OMKW01000004">
    <property type="protein sequence ID" value="SPF30652.1"/>
    <property type="molecule type" value="Genomic_DNA"/>
</dbReference>
<proteinExistence type="inferred from homology"/>
<sequence length="413" mass="43127">MRACKGQGMRGVMTELTISKLGHRGDGIGRDAIGTEHFVPFTLPGERVLADPLRVLDPSVARVTPPCPQFGSCGGCVVQHASDDFVADWKVGIVRTALEAQGLPAPIAGIATSPEASRRRATFAGRRTKKTVSIGFHERASDRIVPVTGCRTVAPAVLATLPALEALVHAGASRKATLRLTVTASEAGPDIAVEGGKPTDPELVQTLLAIASDHDVARLSWSDETLATFRSPTQTFGPARVVPPAGAFLQATEHGQAALIAAVSDVIGDANRVVDLFAGCGTFTLPLAVGADVLALESEAPMLAALDAGWRGTPGLRKIVTKTRDLFRNPVPGANLRSFDAAVIDPPRAGALAQTEALAESGIPKVAAVSCNPVTFARDAAVLVNAGYSLDRVLVIDQFRWAAHVELVAAFSR</sequence>
<dbReference type="Gene3D" id="2.40.50.140">
    <property type="entry name" value="Nucleic acid-binding proteins"/>
    <property type="match status" value="1"/>
</dbReference>
<dbReference type="InterPro" id="IPR030390">
    <property type="entry name" value="MeTrfase_TrmA_AS"/>
</dbReference>
<dbReference type="InterPro" id="IPR010280">
    <property type="entry name" value="U5_MeTrfase_fam"/>
</dbReference>
<evidence type="ECO:0000313" key="8">
    <source>
        <dbReference type="EMBL" id="SPF30652.1"/>
    </source>
</evidence>
<evidence type="ECO:0000256" key="5">
    <source>
        <dbReference type="ARBA" id="ARBA00023014"/>
    </source>
</evidence>
<evidence type="ECO:0000256" key="1">
    <source>
        <dbReference type="ARBA" id="ARBA00022485"/>
    </source>
</evidence>
<dbReference type="GO" id="GO:0070041">
    <property type="term" value="F:rRNA (uridine-C5-)-methyltransferase activity"/>
    <property type="evidence" value="ECO:0007669"/>
    <property type="project" value="TreeGrafter"/>
</dbReference>
<keyword evidence="1" id="KW-0479">Metal-binding</keyword>
<keyword evidence="4 6" id="KW-0949">S-adenosyl-L-methionine</keyword>
<feature type="binding site" evidence="6">
    <location>
        <position position="250"/>
    </location>
    <ligand>
        <name>S-adenosyl-L-methionine</name>
        <dbReference type="ChEBI" id="CHEBI:59789"/>
    </ligand>
</feature>
<evidence type="ECO:0000313" key="9">
    <source>
        <dbReference type="Proteomes" id="UP000244932"/>
    </source>
</evidence>
<dbReference type="InterPro" id="IPR029063">
    <property type="entry name" value="SAM-dependent_MTases_sf"/>
</dbReference>
<evidence type="ECO:0000256" key="6">
    <source>
        <dbReference type="PROSITE-ProRule" id="PRU01024"/>
    </source>
</evidence>
<gene>
    <name evidence="8" type="primary">rlmD</name>
    <name evidence="8" type="ORF">POI8812_02994</name>
</gene>
<dbReference type="PROSITE" id="PS51687">
    <property type="entry name" value="SAM_MT_RNA_M5U"/>
    <property type="match status" value="1"/>
</dbReference>
<feature type="binding site" evidence="6">
    <location>
        <position position="297"/>
    </location>
    <ligand>
        <name>S-adenosyl-L-methionine</name>
        <dbReference type="ChEBI" id="CHEBI:59789"/>
    </ligand>
</feature>
<dbReference type="GO" id="GO:0051539">
    <property type="term" value="F:4 iron, 4 sulfur cluster binding"/>
    <property type="evidence" value="ECO:0007669"/>
    <property type="project" value="UniProtKB-KW"/>
</dbReference>
<dbReference type="Gene3D" id="2.40.50.1070">
    <property type="match status" value="1"/>
</dbReference>
<feature type="active site" evidence="7">
    <location>
        <position position="371"/>
    </location>
</feature>
<dbReference type="Gene3D" id="3.40.50.150">
    <property type="entry name" value="Vaccinia Virus protein VP39"/>
    <property type="match status" value="1"/>
</dbReference>
<evidence type="ECO:0000256" key="2">
    <source>
        <dbReference type="ARBA" id="ARBA00022603"/>
    </source>
</evidence>
<feature type="active site" description="Nucleophile" evidence="6">
    <location>
        <position position="371"/>
    </location>
</feature>
<keyword evidence="2 6" id="KW-0489">Methyltransferase</keyword>
<feature type="binding site" evidence="6">
    <location>
        <position position="277"/>
    </location>
    <ligand>
        <name>S-adenosyl-L-methionine</name>
        <dbReference type="ChEBI" id="CHEBI:59789"/>
    </ligand>
</feature>
<evidence type="ECO:0000256" key="4">
    <source>
        <dbReference type="ARBA" id="ARBA00022691"/>
    </source>
</evidence>
<reference evidence="8 9" key="1">
    <citation type="submission" date="2018-03" db="EMBL/GenBank/DDBJ databases">
        <authorList>
            <person name="Keele B.F."/>
        </authorList>
    </citation>
    <scope>NUCLEOTIDE SEQUENCE [LARGE SCALE GENOMIC DNA]</scope>
    <source>
        <strain evidence="8 9">CeCT 8812</strain>
    </source>
</reference>
<keyword evidence="1" id="KW-0408">Iron</keyword>
<dbReference type="PANTHER" id="PTHR11061">
    <property type="entry name" value="RNA M5U METHYLTRANSFERASE"/>
    <property type="match status" value="1"/>
</dbReference>